<dbReference type="AlphaFoldDB" id="A0A0P0VLW8"/>
<dbReference type="EMBL" id="AP014958">
    <property type="protein sequence ID" value="BAS79848.1"/>
    <property type="molecule type" value="Genomic_DNA"/>
</dbReference>
<name>A0A0P0VLW8_ORYSJ</name>
<gene>
    <name evidence="1" type="ordered locus">Os02g0624350</name>
    <name evidence="1" type="ORF">OSNPB_020624350</name>
</gene>
<evidence type="ECO:0000313" key="1">
    <source>
        <dbReference type="EMBL" id="BAS79848.1"/>
    </source>
</evidence>
<reference evidence="1 2" key="3">
    <citation type="journal article" date="2013" name="Rice">
        <title>Improvement of the Oryza sativa Nipponbare reference genome using next generation sequence and optical map data.</title>
        <authorList>
            <person name="Kawahara Y."/>
            <person name="de la Bastide M."/>
            <person name="Hamilton J.P."/>
            <person name="Kanamori H."/>
            <person name="McCombie W.R."/>
            <person name="Ouyang S."/>
            <person name="Schwartz D.C."/>
            <person name="Tanaka T."/>
            <person name="Wu J."/>
            <person name="Zhou S."/>
            <person name="Childs K.L."/>
            <person name="Davidson R.M."/>
            <person name="Lin H."/>
            <person name="Quesada-Ocampo L."/>
            <person name="Vaillancourt B."/>
            <person name="Sakai H."/>
            <person name="Lee S.S."/>
            <person name="Kim J."/>
            <person name="Numa H."/>
            <person name="Itoh T."/>
            <person name="Buell C.R."/>
            <person name="Matsumoto T."/>
        </authorList>
    </citation>
    <scope>NUCLEOTIDE SEQUENCE [LARGE SCALE GENOMIC DNA]</scope>
    <source>
        <strain evidence="2">cv. Nipponbare</strain>
    </source>
</reference>
<dbReference type="PaxDb" id="39947-A0A0P0VLW8"/>
<feature type="non-terminal residue" evidence="1">
    <location>
        <position position="149"/>
    </location>
</feature>
<protein>
    <submittedName>
        <fullName evidence="1">Os02g0624350 protein</fullName>
    </submittedName>
</protein>
<organism evidence="1 2">
    <name type="scientific">Oryza sativa subsp. japonica</name>
    <name type="common">Rice</name>
    <dbReference type="NCBI Taxonomy" id="39947"/>
    <lineage>
        <taxon>Eukaryota</taxon>
        <taxon>Viridiplantae</taxon>
        <taxon>Streptophyta</taxon>
        <taxon>Embryophyta</taxon>
        <taxon>Tracheophyta</taxon>
        <taxon>Spermatophyta</taxon>
        <taxon>Magnoliopsida</taxon>
        <taxon>Liliopsida</taxon>
        <taxon>Poales</taxon>
        <taxon>Poaceae</taxon>
        <taxon>BOP clade</taxon>
        <taxon>Oryzoideae</taxon>
        <taxon>Oryzeae</taxon>
        <taxon>Oryzinae</taxon>
        <taxon>Oryza</taxon>
        <taxon>Oryza sativa</taxon>
    </lineage>
</organism>
<dbReference type="Gramene" id="Os02t0624350-00">
    <property type="protein sequence ID" value="Os02t0624350-00"/>
    <property type="gene ID" value="Os02g0624350"/>
</dbReference>
<feature type="non-terminal residue" evidence="1">
    <location>
        <position position="1"/>
    </location>
</feature>
<reference evidence="1 2" key="2">
    <citation type="journal article" date="2013" name="Plant Cell Physiol.">
        <title>Rice Annotation Project Database (RAP-DB): an integrative and interactive database for rice genomics.</title>
        <authorList>
            <person name="Sakai H."/>
            <person name="Lee S.S."/>
            <person name="Tanaka T."/>
            <person name="Numa H."/>
            <person name="Kim J."/>
            <person name="Kawahara Y."/>
            <person name="Wakimoto H."/>
            <person name="Yang C.C."/>
            <person name="Iwamoto M."/>
            <person name="Abe T."/>
            <person name="Yamada Y."/>
            <person name="Muto A."/>
            <person name="Inokuchi H."/>
            <person name="Ikemura T."/>
            <person name="Matsumoto T."/>
            <person name="Sasaki T."/>
            <person name="Itoh T."/>
        </authorList>
    </citation>
    <scope>NUCLEOTIDE SEQUENCE [LARGE SCALE GENOMIC DNA]</scope>
    <source>
        <strain evidence="2">cv. Nipponbare</strain>
    </source>
</reference>
<accession>A0A0P0VLW8</accession>
<proteinExistence type="predicted"/>
<dbReference type="FunCoup" id="A0A0P0VLW8">
    <property type="interactions" value="331"/>
</dbReference>
<dbReference type="Proteomes" id="UP000059680">
    <property type="component" value="Chromosome 2"/>
</dbReference>
<reference evidence="2" key="1">
    <citation type="journal article" date="2005" name="Nature">
        <title>The map-based sequence of the rice genome.</title>
        <authorList>
            <consortium name="International rice genome sequencing project (IRGSP)"/>
            <person name="Matsumoto T."/>
            <person name="Wu J."/>
            <person name="Kanamori H."/>
            <person name="Katayose Y."/>
            <person name="Fujisawa M."/>
            <person name="Namiki N."/>
            <person name="Mizuno H."/>
            <person name="Yamamoto K."/>
            <person name="Antonio B.A."/>
            <person name="Baba T."/>
            <person name="Sakata K."/>
            <person name="Nagamura Y."/>
            <person name="Aoki H."/>
            <person name="Arikawa K."/>
            <person name="Arita K."/>
            <person name="Bito T."/>
            <person name="Chiden Y."/>
            <person name="Fujitsuka N."/>
            <person name="Fukunaka R."/>
            <person name="Hamada M."/>
            <person name="Harada C."/>
            <person name="Hayashi A."/>
            <person name="Hijishita S."/>
            <person name="Honda M."/>
            <person name="Hosokawa S."/>
            <person name="Ichikawa Y."/>
            <person name="Idonuma A."/>
            <person name="Iijima M."/>
            <person name="Ikeda M."/>
            <person name="Ikeno M."/>
            <person name="Ito K."/>
            <person name="Ito S."/>
            <person name="Ito T."/>
            <person name="Ito Y."/>
            <person name="Ito Y."/>
            <person name="Iwabuchi A."/>
            <person name="Kamiya K."/>
            <person name="Karasawa W."/>
            <person name="Kurita K."/>
            <person name="Katagiri S."/>
            <person name="Kikuta A."/>
            <person name="Kobayashi H."/>
            <person name="Kobayashi N."/>
            <person name="Machita K."/>
            <person name="Maehara T."/>
            <person name="Masukawa M."/>
            <person name="Mizubayashi T."/>
            <person name="Mukai Y."/>
            <person name="Nagasaki H."/>
            <person name="Nagata Y."/>
            <person name="Naito S."/>
            <person name="Nakashima M."/>
            <person name="Nakama Y."/>
            <person name="Nakamichi Y."/>
            <person name="Nakamura M."/>
            <person name="Meguro A."/>
            <person name="Negishi M."/>
            <person name="Ohta I."/>
            <person name="Ohta T."/>
            <person name="Okamoto M."/>
            <person name="Ono N."/>
            <person name="Saji S."/>
            <person name="Sakaguchi M."/>
            <person name="Sakai K."/>
            <person name="Shibata M."/>
            <person name="Shimokawa T."/>
            <person name="Song J."/>
            <person name="Takazaki Y."/>
            <person name="Terasawa K."/>
            <person name="Tsugane M."/>
            <person name="Tsuji K."/>
            <person name="Ueda S."/>
            <person name="Waki K."/>
            <person name="Yamagata H."/>
            <person name="Yamamoto M."/>
            <person name="Yamamoto S."/>
            <person name="Yamane H."/>
            <person name="Yoshiki S."/>
            <person name="Yoshihara R."/>
            <person name="Yukawa K."/>
            <person name="Zhong H."/>
            <person name="Yano M."/>
            <person name="Yuan Q."/>
            <person name="Ouyang S."/>
            <person name="Liu J."/>
            <person name="Jones K.M."/>
            <person name="Gansberger K."/>
            <person name="Moffat K."/>
            <person name="Hill J."/>
            <person name="Bera J."/>
            <person name="Fadrosh D."/>
            <person name="Jin S."/>
            <person name="Johri S."/>
            <person name="Kim M."/>
            <person name="Overton L."/>
            <person name="Reardon M."/>
            <person name="Tsitrin T."/>
            <person name="Vuong H."/>
            <person name="Weaver B."/>
            <person name="Ciecko A."/>
            <person name="Tallon L."/>
            <person name="Jackson J."/>
            <person name="Pai G."/>
            <person name="Aken S.V."/>
            <person name="Utterback T."/>
            <person name="Reidmuller S."/>
            <person name="Feldblyum T."/>
            <person name="Hsiao J."/>
            <person name="Zismann V."/>
            <person name="Iobst S."/>
            <person name="de Vazeille A.R."/>
            <person name="Buell C.R."/>
            <person name="Ying K."/>
            <person name="Li Y."/>
            <person name="Lu T."/>
            <person name="Huang Y."/>
            <person name="Zhao Q."/>
            <person name="Feng Q."/>
            <person name="Zhang L."/>
            <person name="Zhu J."/>
            <person name="Weng Q."/>
            <person name="Mu J."/>
            <person name="Lu Y."/>
            <person name="Fan D."/>
            <person name="Liu Y."/>
            <person name="Guan J."/>
            <person name="Zhang Y."/>
            <person name="Yu S."/>
            <person name="Liu X."/>
            <person name="Zhang Y."/>
            <person name="Hong G."/>
            <person name="Han B."/>
            <person name="Choisne N."/>
            <person name="Demange N."/>
            <person name="Orjeda G."/>
            <person name="Samain S."/>
            <person name="Cattolico L."/>
            <person name="Pelletier E."/>
            <person name="Couloux A."/>
            <person name="Segurens B."/>
            <person name="Wincker P."/>
            <person name="D'Hont A."/>
            <person name="Scarpelli C."/>
            <person name="Weissenbach J."/>
            <person name="Salanoubat M."/>
            <person name="Quetier F."/>
            <person name="Yu Y."/>
            <person name="Kim H.R."/>
            <person name="Rambo T."/>
            <person name="Currie J."/>
            <person name="Collura K."/>
            <person name="Luo M."/>
            <person name="Yang T."/>
            <person name="Ammiraju J.S.S."/>
            <person name="Engler F."/>
            <person name="Soderlund C."/>
            <person name="Wing R.A."/>
            <person name="Palmer L.E."/>
            <person name="de la Bastide M."/>
            <person name="Spiegel L."/>
            <person name="Nascimento L."/>
            <person name="Zutavern T."/>
            <person name="O'Shaughnessy A."/>
            <person name="Dike S."/>
            <person name="Dedhia N."/>
            <person name="Preston R."/>
            <person name="Balija V."/>
            <person name="McCombie W.R."/>
            <person name="Chow T."/>
            <person name="Chen H."/>
            <person name="Chung M."/>
            <person name="Chen C."/>
            <person name="Shaw J."/>
            <person name="Wu H."/>
            <person name="Hsiao K."/>
            <person name="Chao Y."/>
            <person name="Chu M."/>
            <person name="Cheng C."/>
            <person name="Hour A."/>
            <person name="Lee P."/>
            <person name="Lin S."/>
            <person name="Lin Y."/>
            <person name="Liou J."/>
            <person name="Liu S."/>
            <person name="Hsing Y."/>
            <person name="Raghuvanshi S."/>
            <person name="Mohanty A."/>
            <person name="Bharti A.K."/>
            <person name="Gaur A."/>
            <person name="Gupta V."/>
            <person name="Kumar D."/>
            <person name="Ravi V."/>
            <person name="Vij S."/>
            <person name="Kapur A."/>
            <person name="Khurana P."/>
            <person name="Khurana P."/>
            <person name="Khurana J.P."/>
            <person name="Tyagi A.K."/>
            <person name="Gaikwad K."/>
            <person name="Singh A."/>
            <person name="Dalal V."/>
            <person name="Srivastava S."/>
            <person name="Dixit A."/>
            <person name="Pal A.K."/>
            <person name="Ghazi I.A."/>
            <person name="Yadav M."/>
            <person name="Pandit A."/>
            <person name="Bhargava A."/>
            <person name="Sureshbabu K."/>
            <person name="Batra K."/>
            <person name="Sharma T.R."/>
            <person name="Mohapatra T."/>
            <person name="Singh N.K."/>
            <person name="Messing J."/>
            <person name="Nelson A.B."/>
            <person name="Fuks G."/>
            <person name="Kavchok S."/>
            <person name="Keizer G."/>
            <person name="Linton E."/>
            <person name="Llaca V."/>
            <person name="Song R."/>
            <person name="Tanyolac B."/>
            <person name="Young S."/>
            <person name="Ho-Il K."/>
            <person name="Hahn J.H."/>
            <person name="Sangsakoo G."/>
            <person name="Vanavichit A."/>
            <person name="de Mattos Luiz.A.T."/>
            <person name="Zimmer P.D."/>
            <person name="Malone G."/>
            <person name="Dellagostin O."/>
            <person name="de Oliveira A.C."/>
            <person name="Bevan M."/>
            <person name="Bancroft I."/>
            <person name="Minx P."/>
            <person name="Cordum H."/>
            <person name="Wilson R."/>
            <person name="Cheng Z."/>
            <person name="Jin W."/>
            <person name="Jiang J."/>
            <person name="Leong S.A."/>
            <person name="Iwama H."/>
            <person name="Gojobori T."/>
            <person name="Itoh T."/>
            <person name="Niimura Y."/>
            <person name="Fujii Y."/>
            <person name="Habara T."/>
            <person name="Sakai H."/>
            <person name="Sato Y."/>
            <person name="Wilson G."/>
            <person name="Kumar K."/>
            <person name="McCouch S."/>
            <person name="Juretic N."/>
            <person name="Hoen D."/>
            <person name="Wright S."/>
            <person name="Bruskiewich R."/>
            <person name="Bureau T."/>
            <person name="Miyao A."/>
            <person name="Hirochika H."/>
            <person name="Nishikawa T."/>
            <person name="Kadowaki K."/>
            <person name="Sugiura M."/>
            <person name="Burr B."/>
            <person name="Sasaki T."/>
        </authorList>
    </citation>
    <scope>NUCLEOTIDE SEQUENCE [LARGE SCALE GENOMIC DNA]</scope>
    <source>
        <strain evidence="2">cv. Nipponbare</strain>
    </source>
</reference>
<evidence type="ECO:0000313" key="2">
    <source>
        <dbReference type="Proteomes" id="UP000059680"/>
    </source>
</evidence>
<dbReference type="InParanoid" id="A0A0P0VLW8"/>
<sequence length="149" mass="16805">VVVARRRRGTARAERIAAAHLHPGVGAVHRHCQRLRPEAVVDLELLLRGETVRGVVIRGGGHRVRVLLGGGGRRRRGRERLLRRHRHGGRNVDRHRHRRSLLGRLSLGRGGFPAGRRLRLQPLLEVSVPHILDLVVRPPRQPRCNRGPS</sequence>
<keyword evidence="2" id="KW-1185">Reference proteome</keyword>